<dbReference type="PANTHER" id="PTHR30024:SF47">
    <property type="entry name" value="TAURINE-BINDING PERIPLASMIC PROTEIN"/>
    <property type="match status" value="1"/>
</dbReference>
<name>A0A9Q4GG27_9EURY</name>
<comment type="similarity">
    <text evidence="2">Belongs to the bacterial solute-binding protein SsuA/TauA family.</text>
</comment>
<evidence type="ECO:0000256" key="2">
    <source>
        <dbReference type="ARBA" id="ARBA00010742"/>
    </source>
</evidence>
<protein>
    <submittedName>
        <fullName evidence="4">ABC transporter substrate-binding protein</fullName>
    </submittedName>
</protein>
<accession>A0A9Q4GG27</accession>
<dbReference type="Pfam" id="PF13379">
    <property type="entry name" value="NMT1_2"/>
    <property type="match status" value="1"/>
</dbReference>
<organism evidence="4 5">
    <name type="scientific">Halorutilus salinus</name>
    <dbReference type="NCBI Taxonomy" id="2487751"/>
    <lineage>
        <taxon>Archaea</taxon>
        <taxon>Methanobacteriati</taxon>
        <taxon>Methanobacteriota</taxon>
        <taxon>Stenosarchaea group</taxon>
        <taxon>Halobacteria</taxon>
        <taxon>Halorutilales</taxon>
        <taxon>Halorutilaceae</taxon>
        <taxon>Halorutilus</taxon>
    </lineage>
</organism>
<evidence type="ECO:0000313" key="5">
    <source>
        <dbReference type="Proteomes" id="UP001149411"/>
    </source>
</evidence>
<dbReference type="GO" id="GO:0042597">
    <property type="term" value="C:periplasmic space"/>
    <property type="evidence" value="ECO:0007669"/>
    <property type="project" value="UniProtKB-SubCell"/>
</dbReference>
<evidence type="ECO:0000256" key="1">
    <source>
        <dbReference type="ARBA" id="ARBA00004418"/>
    </source>
</evidence>
<dbReference type="PANTHER" id="PTHR30024">
    <property type="entry name" value="ALIPHATIC SULFONATES-BINDING PROTEIN-RELATED"/>
    <property type="match status" value="1"/>
</dbReference>
<evidence type="ECO:0000313" key="4">
    <source>
        <dbReference type="EMBL" id="MCX2818734.1"/>
    </source>
</evidence>
<dbReference type="AlphaFoldDB" id="A0A9Q4GG27"/>
<keyword evidence="5" id="KW-1185">Reference proteome</keyword>
<keyword evidence="3" id="KW-0732">Signal</keyword>
<gene>
    <name evidence="4" type="ORF">EGH25_05130</name>
</gene>
<reference evidence="4" key="1">
    <citation type="submission" date="2022-09" db="EMBL/GenBank/DDBJ databases">
        <title>Haloadaptaus new haloarchaeum isolated from saline soil.</title>
        <authorList>
            <person name="Duran-Viseras A."/>
            <person name="Sanchez-Porro C."/>
            <person name="Ventosa A."/>
        </authorList>
    </citation>
    <scope>NUCLEOTIDE SEQUENCE</scope>
    <source>
        <strain evidence="4">F3-133</strain>
    </source>
</reference>
<sequence length="342" mass="36586">MRRISRRKLLQGIGTATVGASSLTGCLGQGSEGPLDSITVAYVPIYPNMQHFIMQEEGYYDDLPVDVSIERFSNGPNVVKAFASGDVDVAVAGITPAMVLLDRGTDVNVLAANGRNAFKALATNEVAEMYERSGAEAFGRFENEKGRKVRFGTPPDGSVPDVVLRYWLDRDLGLGELESVVSKSKIEPARSVQTIRSGEIDATMIMEPFASMIAGEEGFGELAWSGEILPGHPMTGLFVNGKVLGSSELSRSLVEKHVQATRFVEEKPQTAASHAASVIGSGVTTDLAVTALESRASDFISDPHAVTDQTATMSEYVASVGNIDEPVSVDDLFAFEPYDSVQ</sequence>
<dbReference type="Gene3D" id="3.40.190.10">
    <property type="entry name" value="Periplasmic binding protein-like II"/>
    <property type="match status" value="2"/>
</dbReference>
<dbReference type="EMBL" id="RKLV01000004">
    <property type="protein sequence ID" value="MCX2818734.1"/>
    <property type="molecule type" value="Genomic_DNA"/>
</dbReference>
<dbReference type="Proteomes" id="UP001149411">
    <property type="component" value="Unassembled WGS sequence"/>
</dbReference>
<dbReference type="PROSITE" id="PS51257">
    <property type="entry name" value="PROKAR_LIPOPROTEIN"/>
    <property type="match status" value="1"/>
</dbReference>
<dbReference type="RefSeq" id="WP_266086575.1">
    <property type="nucleotide sequence ID" value="NZ_RKLV01000004.1"/>
</dbReference>
<comment type="subcellular location">
    <subcellularLocation>
        <location evidence="1">Periplasm</location>
    </subcellularLocation>
</comment>
<dbReference type="SUPFAM" id="SSF53850">
    <property type="entry name" value="Periplasmic binding protein-like II"/>
    <property type="match status" value="1"/>
</dbReference>
<comment type="caution">
    <text evidence="4">The sequence shown here is derived from an EMBL/GenBank/DDBJ whole genome shotgun (WGS) entry which is preliminary data.</text>
</comment>
<proteinExistence type="inferred from homology"/>
<evidence type="ECO:0000256" key="3">
    <source>
        <dbReference type="ARBA" id="ARBA00022729"/>
    </source>
</evidence>